<sequence>MIQIFVISPTETTKVNLVNDDDERGIAEFINTTVGGWFDAVHPYPSNDLNIVGYVNDEGLLMGLEPNIVASALFGRVLVGTAVVVGALDEEGQYDGNSHSVGQDAIDRLSWLCAAQSIMNTEGSCEHEYHSYCPKCGMDAPEI</sequence>
<gene>
    <name evidence="2" type="ORF">UFOVP629_83</name>
</gene>
<accession>A0A6J5N7D5</accession>
<name>A0A6J5N7D5_9CAUD</name>
<proteinExistence type="predicted"/>
<protein>
    <recommendedName>
        <fullName evidence="1">DUF3846 domain-containing protein</fullName>
    </recommendedName>
</protein>
<dbReference type="EMBL" id="LR796612">
    <property type="protein sequence ID" value="CAB4154352.1"/>
    <property type="molecule type" value="Genomic_DNA"/>
</dbReference>
<organism evidence="2">
    <name type="scientific">uncultured Caudovirales phage</name>
    <dbReference type="NCBI Taxonomy" id="2100421"/>
    <lineage>
        <taxon>Viruses</taxon>
        <taxon>Duplodnaviria</taxon>
        <taxon>Heunggongvirae</taxon>
        <taxon>Uroviricota</taxon>
        <taxon>Caudoviricetes</taxon>
        <taxon>Peduoviridae</taxon>
        <taxon>Maltschvirus</taxon>
        <taxon>Maltschvirus maltsch</taxon>
    </lineage>
</organism>
<reference evidence="2" key="1">
    <citation type="submission" date="2020-04" db="EMBL/GenBank/DDBJ databases">
        <authorList>
            <person name="Chiriac C."/>
            <person name="Salcher M."/>
            <person name="Ghai R."/>
            <person name="Kavagutti S V."/>
        </authorList>
    </citation>
    <scope>NUCLEOTIDE SEQUENCE</scope>
</reference>
<feature type="domain" description="DUF3846" evidence="1">
    <location>
        <begin position="2"/>
        <end position="98"/>
    </location>
</feature>
<dbReference type="InterPro" id="IPR024559">
    <property type="entry name" value="DUF3846"/>
</dbReference>
<dbReference type="Pfam" id="PF12957">
    <property type="entry name" value="DUF3846"/>
    <property type="match status" value="1"/>
</dbReference>
<evidence type="ECO:0000313" key="2">
    <source>
        <dbReference type="EMBL" id="CAB4154352.1"/>
    </source>
</evidence>
<evidence type="ECO:0000259" key="1">
    <source>
        <dbReference type="Pfam" id="PF12957"/>
    </source>
</evidence>